<proteinExistence type="predicted"/>
<feature type="transmembrane region" description="Helical" evidence="1">
    <location>
        <begin position="161"/>
        <end position="179"/>
    </location>
</feature>
<dbReference type="GO" id="GO:0016020">
    <property type="term" value="C:membrane"/>
    <property type="evidence" value="ECO:0007669"/>
    <property type="project" value="TreeGrafter"/>
</dbReference>
<dbReference type="PANTHER" id="PTHR23028">
    <property type="entry name" value="ACETYLTRANSFERASE"/>
    <property type="match status" value="1"/>
</dbReference>
<keyword evidence="5" id="KW-1185">Reference proteome</keyword>
<protein>
    <recommendedName>
        <fullName evidence="6">Acyltransferase</fullName>
    </recommendedName>
</protein>
<dbReference type="Proteomes" id="UP000301751">
    <property type="component" value="Unassembled WGS sequence"/>
</dbReference>
<sequence length="627" mass="69081">MKYRPEVDGLRAIAVLSVILFHAGFEWVRGGYVGVDIFFVISGYLITTLILSEHAAGRFSLATFYERRARRILPALFFVMAVCIPFAWFWMLPYQLKDFAKSVLSVLVFSSNVLFWRESGYFEAATELKPLLHTWSLAIEEQFYVVFPLVVMVTWRLGRRALPVLVVLALITSLGLAEWASRKGIIVANFYLLPTRAWELLIGSAVAMYLLRHPQRPSPLAGAGALLGLVMVLFSILRFDRTTPFPSLLALVPTVGAALMIVFAQAGGLVYRLLASPPAVGIGVISYSAYLWHQPLFAFARLMLPDPSRPGWLYAALIAATLALGWISWKHVEQPFRGRGWLSRRQVFLGALVGSLALAAVAVPMVMANGVISRFPAKDHYLLSISPTELGRYTERRFRQAERQAFDAAGASPRVLLVGDSYAQDFLNMVGENGFMASAQIVSHPIAARCPKYIGPDDVAPLYAAAGEHLDAAYCAAEGNLRDVLPLVRTADVVILAGQWRTWEAQRITQTVQSLGLRPQQRLIIIGRKDFGTIAPLSYLANTEAQRLALTNQVPAMNAEVNSLLRASLPAEQFVDVQQTLCGASGRCRIFTADGALISFDGEHFTPDGARHAGRLVFDHPALAPLR</sequence>
<dbReference type="InterPro" id="IPR050879">
    <property type="entry name" value="Acyltransferase_3"/>
</dbReference>
<feature type="transmembrane region" description="Helical" evidence="1">
    <location>
        <begin position="312"/>
        <end position="329"/>
    </location>
</feature>
<dbReference type="OrthoDB" id="9814807at2"/>
<evidence type="ECO:0000313" key="5">
    <source>
        <dbReference type="Proteomes" id="UP000301751"/>
    </source>
</evidence>
<dbReference type="EMBL" id="BJCL01000006">
    <property type="protein sequence ID" value="GCL63479.1"/>
    <property type="molecule type" value="Genomic_DNA"/>
</dbReference>
<feature type="transmembrane region" description="Helical" evidence="1">
    <location>
        <begin position="349"/>
        <end position="372"/>
    </location>
</feature>
<keyword evidence="1" id="KW-0812">Transmembrane</keyword>
<keyword evidence="1" id="KW-0472">Membrane</keyword>
<evidence type="ECO:0000259" key="3">
    <source>
        <dbReference type="Pfam" id="PF19040"/>
    </source>
</evidence>
<dbReference type="AlphaFoldDB" id="A0A480APB6"/>
<keyword evidence="1" id="KW-1133">Transmembrane helix</keyword>
<feature type="transmembrane region" description="Helical" evidence="1">
    <location>
        <begin position="31"/>
        <end position="51"/>
    </location>
</feature>
<dbReference type="GO" id="GO:0016747">
    <property type="term" value="F:acyltransferase activity, transferring groups other than amino-acyl groups"/>
    <property type="evidence" value="ECO:0007669"/>
    <property type="project" value="InterPro"/>
</dbReference>
<evidence type="ECO:0000259" key="2">
    <source>
        <dbReference type="Pfam" id="PF01757"/>
    </source>
</evidence>
<accession>A0A480APB6</accession>
<comment type="caution">
    <text evidence="4">The sequence shown here is derived from an EMBL/GenBank/DDBJ whole genome shotgun (WGS) entry which is preliminary data.</text>
</comment>
<dbReference type="RefSeq" id="WP_137733230.1">
    <property type="nucleotide sequence ID" value="NZ_BJCL01000006.1"/>
</dbReference>
<dbReference type="GO" id="GO:0009103">
    <property type="term" value="P:lipopolysaccharide biosynthetic process"/>
    <property type="evidence" value="ECO:0007669"/>
    <property type="project" value="TreeGrafter"/>
</dbReference>
<feature type="transmembrane region" description="Helical" evidence="1">
    <location>
        <begin position="217"/>
        <end position="237"/>
    </location>
</feature>
<feature type="transmembrane region" description="Helical" evidence="1">
    <location>
        <begin position="280"/>
        <end position="300"/>
    </location>
</feature>
<reference evidence="5" key="1">
    <citation type="submission" date="2019-03" db="EMBL/GenBank/DDBJ databases">
        <title>Aquabacterium pictum sp.nov., the first bacteriochlorophyll a-containing freshwater bacterium in the genus Aquabacterium of the class Betaproteobacteria.</title>
        <authorList>
            <person name="Hirose S."/>
            <person name="Tank M."/>
            <person name="Hara E."/>
            <person name="Tamaki H."/>
            <person name="Takaichi S."/>
            <person name="Haruta S."/>
            <person name="Hanada S."/>
        </authorList>
    </citation>
    <scope>NUCLEOTIDE SEQUENCE [LARGE SCALE GENOMIC DNA]</scope>
    <source>
        <strain evidence="5">W35</strain>
    </source>
</reference>
<feature type="domain" description="Acyltransferase 3" evidence="2">
    <location>
        <begin position="6"/>
        <end position="328"/>
    </location>
</feature>
<name>A0A480APB6_9BURK</name>
<dbReference type="InterPro" id="IPR002656">
    <property type="entry name" value="Acyl_transf_3_dom"/>
</dbReference>
<organism evidence="4 5">
    <name type="scientific">Pseudaquabacterium pictum</name>
    <dbReference type="NCBI Taxonomy" id="2315236"/>
    <lineage>
        <taxon>Bacteria</taxon>
        <taxon>Pseudomonadati</taxon>
        <taxon>Pseudomonadota</taxon>
        <taxon>Betaproteobacteria</taxon>
        <taxon>Burkholderiales</taxon>
        <taxon>Sphaerotilaceae</taxon>
        <taxon>Pseudaquabacterium</taxon>
    </lineage>
</organism>
<feature type="transmembrane region" description="Helical" evidence="1">
    <location>
        <begin position="249"/>
        <end position="274"/>
    </location>
</feature>
<dbReference type="PANTHER" id="PTHR23028:SF53">
    <property type="entry name" value="ACYL_TRANSF_3 DOMAIN-CONTAINING PROTEIN"/>
    <property type="match status" value="1"/>
</dbReference>
<dbReference type="InterPro" id="IPR043968">
    <property type="entry name" value="SGNH"/>
</dbReference>
<dbReference type="Pfam" id="PF19040">
    <property type="entry name" value="SGNH"/>
    <property type="match status" value="1"/>
</dbReference>
<feature type="domain" description="SGNH" evidence="3">
    <location>
        <begin position="402"/>
        <end position="616"/>
    </location>
</feature>
<feature type="transmembrane region" description="Helical" evidence="1">
    <location>
        <begin position="7"/>
        <end position="25"/>
    </location>
</feature>
<evidence type="ECO:0000256" key="1">
    <source>
        <dbReference type="SAM" id="Phobius"/>
    </source>
</evidence>
<feature type="transmembrane region" description="Helical" evidence="1">
    <location>
        <begin position="72"/>
        <end position="93"/>
    </location>
</feature>
<evidence type="ECO:0008006" key="6">
    <source>
        <dbReference type="Google" id="ProtNLM"/>
    </source>
</evidence>
<feature type="transmembrane region" description="Helical" evidence="1">
    <location>
        <begin position="137"/>
        <end position="155"/>
    </location>
</feature>
<gene>
    <name evidence="4" type="ORF">AQPW35_25600</name>
</gene>
<evidence type="ECO:0000313" key="4">
    <source>
        <dbReference type="EMBL" id="GCL63479.1"/>
    </source>
</evidence>
<feature type="transmembrane region" description="Helical" evidence="1">
    <location>
        <begin position="191"/>
        <end position="211"/>
    </location>
</feature>
<dbReference type="Pfam" id="PF01757">
    <property type="entry name" value="Acyl_transf_3"/>
    <property type="match status" value="1"/>
</dbReference>